<gene>
    <name evidence="3" type="ORF">PPNO1_LOCUS7056</name>
</gene>
<dbReference type="OrthoDB" id="6020543at2759"/>
<sequence>MLPDDEKESSMPPPDPGFREEFCLQEEHRDFNFHIDTCTAFADLSSTLPPSPLSILKMVSFTAAVLLAAGALATPLENQPRQANCPSIHIFGARETTVPPGMGTAGGIVQSIVQAHPGATSEAIDYPACGGQSNCGGVQYGDSVKAGTAAAAKAVNDFNARCPDTQIVLIGYSQGGQIFDNAICGGGDSNSGISDTSIPISEAAQKMVKAAIFCGDPRHIAGLAYAVGTCQASGFAPRPSGFVCPHADKVQLYCDSTDPYCCNGNDANSHQQYGNKYGSQILSFVNARLT</sequence>
<name>A0A9P1H8Y9_9PEZI</name>
<evidence type="ECO:0000313" key="3">
    <source>
        <dbReference type="EMBL" id="CAI4217445.1"/>
    </source>
</evidence>
<protein>
    <recommendedName>
        <fullName evidence="5">Acetylxylan esterase</fullName>
    </recommendedName>
</protein>
<comment type="caution">
    <text evidence="3">The sequence shown here is derived from an EMBL/GenBank/DDBJ whole genome shotgun (WGS) entry which is preliminary data.</text>
</comment>
<proteinExistence type="predicted"/>
<evidence type="ECO:0000313" key="4">
    <source>
        <dbReference type="Proteomes" id="UP000838763"/>
    </source>
</evidence>
<dbReference type="InterPro" id="IPR029058">
    <property type="entry name" value="AB_hydrolase_fold"/>
</dbReference>
<dbReference type="GO" id="GO:0052689">
    <property type="term" value="F:carboxylic ester hydrolase activity"/>
    <property type="evidence" value="ECO:0007669"/>
    <property type="project" value="UniProtKB-ARBA"/>
</dbReference>
<dbReference type="Pfam" id="PF01083">
    <property type="entry name" value="Cutinase"/>
    <property type="match status" value="1"/>
</dbReference>
<dbReference type="AlphaFoldDB" id="A0A9P1H8Y9"/>
<dbReference type="PANTHER" id="PTHR33630">
    <property type="entry name" value="CUTINASE RV1984C-RELATED-RELATED"/>
    <property type="match status" value="1"/>
</dbReference>
<keyword evidence="4" id="KW-1185">Reference proteome</keyword>
<reference evidence="3" key="1">
    <citation type="submission" date="2022-11" db="EMBL/GenBank/DDBJ databases">
        <authorList>
            <person name="Scott C."/>
            <person name="Bruce N."/>
        </authorList>
    </citation>
    <scope>NUCLEOTIDE SEQUENCE</scope>
</reference>
<organism evidence="3 4">
    <name type="scientific">Parascedosporium putredinis</name>
    <dbReference type="NCBI Taxonomy" id="1442378"/>
    <lineage>
        <taxon>Eukaryota</taxon>
        <taxon>Fungi</taxon>
        <taxon>Dikarya</taxon>
        <taxon>Ascomycota</taxon>
        <taxon>Pezizomycotina</taxon>
        <taxon>Sordariomycetes</taxon>
        <taxon>Hypocreomycetidae</taxon>
        <taxon>Microascales</taxon>
        <taxon>Microascaceae</taxon>
        <taxon>Parascedosporium</taxon>
    </lineage>
</organism>
<dbReference type="SUPFAM" id="SSF53474">
    <property type="entry name" value="alpha/beta-Hydrolases"/>
    <property type="match status" value="1"/>
</dbReference>
<dbReference type="SMART" id="SM01110">
    <property type="entry name" value="Cutinase"/>
    <property type="match status" value="1"/>
</dbReference>
<keyword evidence="1" id="KW-0378">Hydrolase</keyword>
<dbReference type="Gene3D" id="3.40.50.1820">
    <property type="entry name" value="alpha/beta hydrolase"/>
    <property type="match status" value="1"/>
</dbReference>
<evidence type="ECO:0008006" key="5">
    <source>
        <dbReference type="Google" id="ProtNLM"/>
    </source>
</evidence>
<evidence type="ECO:0000256" key="2">
    <source>
        <dbReference type="ARBA" id="ARBA00023157"/>
    </source>
</evidence>
<accession>A0A9P1H8Y9</accession>
<dbReference type="EMBL" id="CALLCH030000016">
    <property type="protein sequence ID" value="CAI4217445.1"/>
    <property type="molecule type" value="Genomic_DNA"/>
</dbReference>
<dbReference type="PANTHER" id="PTHR33630:SF13">
    <property type="entry name" value="ACETYLXYLAN ESTERASE"/>
    <property type="match status" value="1"/>
</dbReference>
<keyword evidence="2" id="KW-1015">Disulfide bond</keyword>
<dbReference type="Proteomes" id="UP000838763">
    <property type="component" value="Unassembled WGS sequence"/>
</dbReference>
<dbReference type="InterPro" id="IPR000675">
    <property type="entry name" value="Cutinase/axe"/>
</dbReference>
<evidence type="ECO:0000256" key="1">
    <source>
        <dbReference type="ARBA" id="ARBA00022801"/>
    </source>
</evidence>